<evidence type="ECO:0000313" key="2">
    <source>
        <dbReference type="EMBL" id="KAK7680743.1"/>
    </source>
</evidence>
<sequence length="225" mass="25638">MAPHAHRFRLSFDIAPGHTPTVVQIPLIDFAPQIKHDVTHRKVGFQNGAVQTKVEPTDESQLLDTSTSIQEESYNDQDVPLRRSSSRVPPAREKSLVRANEHGRFEHISRRQSMKMRNRDHWIYWFASKSNEKLLSPPPAPWPTDRGLHHQDLFLHHVGNGIPQAWRYVESGKHDEGRWDRLTIGGKIEVPGLDGERIFVVNKQGKPSFVLQGTVAKLYGNLVKA</sequence>
<feature type="region of interest" description="Disordered" evidence="1">
    <location>
        <begin position="54"/>
        <end position="94"/>
    </location>
</feature>
<keyword evidence="3" id="KW-1185">Reference proteome</keyword>
<reference evidence="2 3" key="1">
    <citation type="submission" date="2022-09" db="EMBL/GenBank/DDBJ databases">
        <authorList>
            <person name="Palmer J.M."/>
        </authorList>
    </citation>
    <scope>NUCLEOTIDE SEQUENCE [LARGE SCALE GENOMIC DNA]</scope>
    <source>
        <strain evidence="2 3">DSM 7382</strain>
    </source>
</reference>
<proteinExistence type="predicted"/>
<organism evidence="2 3">
    <name type="scientific">Cerrena zonata</name>
    <dbReference type="NCBI Taxonomy" id="2478898"/>
    <lineage>
        <taxon>Eukaryota</taxon>
        <taxon>Fungi</taxon>
        <taxon>Dikarya</taxon>
        <taxon>Basidiomycota</taxon>
        <taxon>Agaricomycotina</taxon>
        <taxon>Agaricomycetes</taxon>
        <taxon>Polyporales</taxon>
        <taxon>Cerrenaceae</taxon>
        <taxon>Cerrena</taxon>
    </lineage>
</organism>
<feature type="compositionally biased region" description="Polar residues" evidence="1">
    <location>
        <begin position="59"/>
        <end position="72"/>
    </location>
</feature>
<dbReference type="Proteomes" id="UP001385951">
    <property type="component" value="Unassembled WGS sequence"/>
</dbReference>
<comment type="caution">
    <text evidence="2">The sequence shown here is derived from an EMBL/GenBank/DDBJ whole genome shotgun (WGS) entry which is preliminary data.</text>
</comment>
<accession>A0AAW0FI00</accession>
<dbReference type="EMBL" id="JASBNA010000046">
    <property type="protein sequence ID" value="KAK7680743.1"/>
    <property type="molecule type" value="Genomic_DNA"/>
</dbReference>
<dbReference type="AlphaFoldDB" id="A0AAW0FI00"/>
<gene>
    <name evidence="2" type="ORF">QCA50_016051</name>
</gene>
<protein>
    <submittedName>
        <fullName evidence="2">Uncharacterized protein</fullName>
    </submittedName>
</protein>
<evidence type="ECO:0000313" key="3">
    <source>
        <dbReference type="Proteomes" id="UP001385951"/>
    </source>
</evidence>
<evidence type="ECO:0000256" key="1">
    <source>
        <dbReference type="SAM" id="MobiDB-lite"/>
    </source>
</evidence>
<name>A0AAW0FI00_9APHY</name>